<dbReference type="PROSITE" id="PS00194">
    <property type="entry name" value="THIOREDOXIN_1"/>
    <property type="match status" value="1"/>
</dbReference>
<keyword evidence="3" id="KW-0813">Transport</keyword>
<dbReference type="PANTHER" id="PTHR45663:SF11">
    <property type="entry name" value="GEO12009P1"/>
    <property type="match status" value="1"/>
</dbReference>
<dbReference type="PIRSF" id="PIRSF000077">
    <property type="entry name" value="Thioredoxin"/>
    <property type="match status" value="1"/>
</dbReference>
<sequence length="102" mass="11141">MEILHLNNDNFEETINSADKPVIVDFWATWCGPCKMFAPILEQAAQMLDGKAVIAKVDIDESQKLAVQYGVMSVPTLVVFQGGEEVTRSVGVISAEQVTSLI</sequence>
<gene>
    <name evidence="12" type="ORF">Firmicute1046_1290</name>
</gene>
<proteinExistence type="inferred from homology"/>
<dbReference type="PANTHER" id="PTHR45663">
    <property type="entry name" value="GEO12009P1"/>
    <property type="match status" value="1"/>
</dbReference>
<feature type="active site" description="Nucleophile" evidence="9">
    <location>
        <position position="34"/>
    </location>
</feature>
<feature type="site" description="Deprotonates C-terminal active site Cys" evidence="9">
    <location>
        <position position="25"/>
    </location>
</feature>
<evidence type="ECO:0000256" key="4">
    <source>
        <dbReference type="ARBA" id="ARBA00022982"/>
    </source>
</evidence>
<dbReference type="PRINTS" id="PR00421">
    <property type="entry name" value="THIOREDOXIN"/>
</dbReference>
<name>A0A650EN19_9FIRM</name>
<dbReference type="EMBL" id="MN577573">
    <property type="protein sequence ID" value="QGT51053.1"/>
    <property type="molecule type" value="Genomic_DNA"/>
</dbReference>
<evidence type="ECO:0000313" key="12">
    <source>
        <dbReference type="EMBL" id="QGT51053.1"/>
    </source>
</evidence>
<feature type="disulfide bond" description="Redox-active" evidence="10">
    <location>
        <begin position="31"/>
        <end position="34"/>
    </location>
</feature>
<dbReference type="GO" id="GO:0005829">
    <property type="term" value="C:cytosol"/>
    <property type="evidence" value="ECO:0007669"/>
    <property type="project" value="TreeGrafter"/>
</dbReference>
<dbReference type="InterPro" id="IPR005746">
    <property type="entry name" value="Thioredoxin"/>
</dbReference>
<comment type="similarity">
    <text evidence="1 8">Belongs to the thioredoxin family.</text>
</comment>
<evidence type="ECO:0000259" key="11">
    <source>
        <dbReference type="PROSITE" id="PS51352"/>
    </source>
</evidence>
<organism evidence="12">
    <name type="scientific">uncultured Bacillota bacterium</name>
    <dbReference type="NCBI Taxonomy" id="344338"/>
    <lineage>
        <taxon>Bacteria</taxon>
        <taxon>Bacillati</taxon>
        <taxon>Bacillota</taxon>
        <taxon>environmental samples</taxon>
    </lineage>
</organism>
<dbReference type="PROSITE" id="PS51352">
    <property type="entry name" value="THIOREDOXIN_2"/>
    <property type="match status" value="1"/>
</dbReference>
<feature type="domain" description="Thioredoxin" evidence="11">
    <location>
        <begin position="1"/>
        <end position="102"/>
    </location>
</feature>
<protein>
    <recommendedName>
        <fullName evidence="2 7">Thioredoxin</fullName>
    </recommendedName>
</protein>
<keyword evidence="4" id="KW-0249">Electron transport</keyword>
<evidence type="ECO:0000256" key="3">
    <source>
        <dbReference type="ARBA" id="ARBA00022448"/>
    </source>
</evidence>
<evidence type="ECO:0000256" key="6">
    <source>
        <dbReference type="ARBA" id="ARBA00023284"/>
    </source>
</evidence>
<evidence type="ECO:0000256" key="10">
    <source>
        <dbReference type="PIRSR" id="PIRSR000077-4"/>
    </source>
</evidence>
<evidence type="ECO:0000256" key="7">
    <source>
        <dbReference type="NCBIfam" id="TIGR01068"/>
    </source>
</evidence>
<dbReference type="SUPFAM" id="SSF52833">
    <property type="entry name" value="Thioredoxin-like"/>
    <property type="match status" value="1"/>
</dbReference>
<dbReference type="Pfam" id="PF00085">
    <property type="entry name" value="Thioredoxin"/>
    <property type="match status" value="1"/>
</dbReference>
<dbReference type="GO" id="GO:0015035">
    <property type="term" value="F:protein-disulfide reductase activity"/>
    <property type="evidence" value="ECO:0007669"/>
    <property type="project" value="UniProtKB-UniRule"/>
</dbReference>
<dbReference type="InterPro" id="IPR017937">
    <property type="entry name" value="Thioredoxin_CS"/>
</dbReference>
<evidence type="ECO:0000256" key="2">
    <source>
        <dbReference type="ARBA" id="ARBA00020570"/>
    </source>
</evidence>
<accession>A0A650EN19</accession>
<evidence type="ECO:0000256" key="8">
    <source>
        <dbReference type="PIRNR" id="PIRNR000077"/>
    </source>
</evidence>
<dbReference type="Gene3D" id="3.40.30.10">
    <property type="entry name" value="Glutaredoxin"/>
    <property type="match status" value="1"/>
</dbReference>
<feature type="site" description="Contributes to redox potential value" evidence="9">
    <location>
        <position position="32"/>
    </location>
</feature>
<dbReference type="NCBIfam" id="TIGR01068">
    <property type="entry name" value="thioredoxin"/>
    <property type="match status" value="1"/>
</dbReference>
<dbReference type="FunFam" id="3.40.30.10:FF:000001">
    <property type="entry name" value="Thioredoxin"/>
    <property type="match status" value="1"/>
</dbReference>
<dbReference type="CDD" id="cd02947">
    <property type="entry name" value="TRX_family"/>
    <property type="match status" value="1"/>
</dbReference>
<evidence type="ECO:0000256" key="9">
    <source>
        <dbReference type="PIRSR" id="PIRSR000077-1"/>
    </source>
</evidence>
<dbReference type="AlphaFoldDB" id="A0A650EN19"/>
<keyword evidence="6 10" id="KW-0676">Redox-active center</keyword>
<feature type="site" description="Contributes to redox potential value" evidence="9">
    <location>
        <position position="33"/>
    </location>
</feature>
<feature type="active site" description="Nucleophile" evidence="9">
    <location>
        <position position="31"/>
    </location>
</feature>
<dbReference type="GO" id="GO:0045454">
    <property type="term" value="P:cell redox homeostasis"/>
    <property type="evidence" value="ECO:0007669"/>
    <property type="project" value="TreeGrafter"/>
</dbReference>
<evidence type="ECO:0000256" key="1">
    <source>
        <dbReference type="ARBA" id="ARBA00008987"/>
    </source>
</evidence>
<keyword evidence="5 10" id="KW-1015">Disulfide bond</keyword>
<reference evidence="12" key="1">
    <citation type="journal article" date="2020" name="J. ISSAAS">
        <title>Lactobacilli and other gastrointestinal microbiota of Peromyscus leucopus, reservoir host for agents of Lyme disease and other zoonoses in North America.</title>
        <authorList>
            <person name="Milovic A."/>
            <person name="Bassam K."/>
            <person name="Shao H."/>
            <person name="Chatzistamou I."/>
            <person name="Tufts D.M."/>
            <person name="Diuk-Wasser M."/>
            <person name="Barbour A.G."/>
        </authorList>
    </citation>
    <scope>NUCLEOTIDE SEQUENCE</scope>
    <source>
        <strain evidence="12">LL40</strain>
    </source>
</reference>
<evidence type="ECO:0000256" key="5">
    <source>
        <dbReference type="ARBA" id="ARBA00023157"/>
    </source>
</evidence>
<dbReference type="InterPro" id="IPR013766">
    <property type="entry name" value="Thioredoxin_domain"/>
</dbReference>
<dbReference type="InterPro" id="IPR036249">
    <property type="entry name" value="Thioredoxin-like_sf"/>
</dbReference>